<reference evidence="1" key="1">
    <citation type="submission" date="2022-08" db="EMBL/GenBank/DDBJ databases">
        <authorList>
            <person name="Deng Y."/>
            <person name="Han X.-F."/>
            <person name="Zhang Y.-Q."/>
        </authorList>
    </citation>
    <scope>NUCLEOTIDE SEQUENCE</scope>
    <source>
        <strain evidence="1">CPCC 205763</strain>
    </source>
</reference>
<dbReference type="Proteomes" id="UP001165584">
    <property type="component" value="Unassembled WGS sequence"/>
</dbReference>
<gene>
    <name evidence="1" type="ORF">N1027_09885</name>
</gene>
<evidence type="ECO:0000313" key="2">
    <source>
        <dbReference type="Proteomes" id="UP001165584"/>
    </source>
</evidence>
<protein>
    <recommendedName>
        <fullName evidence="3">Tat pathway signal sequence domain protein</fullName>
    </recommendedName>
</protein>
<keyword evidence="2" id="KW-1185">Reference proteome</keyword>
<dbReference type="EMBL" id="JANLCM010000001">
    <property type="protein sequence ID" value="MCS5718447.1"/>
    <property type="molecule type" value="Genomic_DNA"/>
</dbReference>
<sequence>MHPEQPDESERQHGLTRRTVLRAGAWATPVIAVAIATPAAAASGDGYSVTLYPSGSTGWSDSAWQIQGTRSLRMSSNNDLVAVPAGYIITLSWDESSIVHLALSTDEPSWPSTLSGEQGDLTLTLDAAVDSNSFPEFSLVPSVPLGAATGIYTVNVTVVGSADAEGDLVTQLTYSVQVF</sequence>
<evidence type="ECO:0008006" key="3">
    <source>
        <dbReference type="Google" id="ProtNLM"/>
    </source>
</evidence>
<comment type="caution">
    <text evidence="1">The sequence shown here is derived from an EMBL/GenBank/DDBJ whole genome shotgun (WGS) entry which is preliminary data.</text>
</comment>
<dbReference type="InterPro" id="IPR006311">
    <property type="entry name" value="TAT_signal"/>
</dbReference>
<dbReference type="PROSITE" id="PS51318">
    <property type="entry name" value="TAT"/>
    <property type="match status" value="1"/>
</dbReference>
<evidence type="ECO:0000313" key="1">
    <source>
        <dbReference type="EMBL" id="MCS5718447.1"/>
    </source>
</evidence>
<organism evidence="1 2">
    <name type="scientific">Herbiconiux aconitum</name>
    <dbReference type="NCBI Taxonomy" id="2970913"/>
    <lineage>
        <taxon>Bacteria</taxon>
        <taxon>Bacillati</taxon>
        <taxon>Actinomycetota</taxon>
        <taxon>Actinomycetes</taxon>
        <taxon>Micrococcales</taxon>
        <taxon>Microbacteriaceae</taxon>
        <taxon>Herbiconiux</taxon>
    </lineage>
</organism>
<name>A0ABT2GQE9_9MICO</name>
<dbReference type="RefSeq" id="WP_259507333.1">
    <property type="nucleotide sequence ID" value="NZ_JANLCM010000001.1"/>
</dbReference>
<accession>A0ABT2GQE9</accession>
<proteinExistence type="predicted"/>